<name>A0A0A8XWQ4_ARUDO</name>
<proteinExistence type="predicted"/>
<sequence length="32" mass="3521">MSGRRPCRYSSACRGRGPECGSSRTGGWRCSR</sequence>
<reference evidence="2" key="1">
    <citation type="submission" date="2014-09" db="EMBL/GenBank/DDBJ databases">
        <authorList>
            <person name="Magalhaes I.L.F."/>
            <person name="Oliveira U."/>
            <person name="Santos F.R."/>
            <person name="Vidigal T.H.D.A."/>
            <person name="Brescovit A.D."/>
            <person name="Santos A.J."/>
        </authorList>
    </citation>
    <scope>NUCLEOTIDE SEQUENCE</scope>
    <source>
        <tissue evidence="2">Shoot tissue taken approximately 20 cm above the soil surface</tissue>
    </source>
</reference>
<dbReference type="EMBL" id="GBRH01281793">
    <property type="protein sequence ID" value="JAD16102.1"/>
    <property type="molecule type" value="Transcribed_RNA"/>
</dbReference>
<accession>A0A0A8XWQ4</accession>
<protein>
    <submittedName>
        <fullName evidence="2">Uncharacterized protein</fullName>
    </submittedName>
</protein>
<evidence type="ECO:0000256" key="1">
    <source>
        <dbReference type="SAM" id="MobiDB-lite"/>
    </source>
</evidence>
<dbReference type="AlphaFoldDB" id="A0A0A8XWQ4"/>
<organism evidence="2">
    <name type="scientific">Arundo donax</name>
    <name type="common">Giant reed</name>
    <name type="synonym">Donax arundinaceus</name>
    <dbReference type="NCBI Taxonomy" id="35708"/>
    <lineage>
        <taxon>Eukaryota</taxon>
        <taxon>Viridiplantae</taxon>
        <taxon>Streptophyta</taxon>
        <taxon>Embryophyta</taxon>
        <taxon>Tracheophyta</taxon>
        <taxon>Spermatophyta</taxon>
        <taxon>Magnoliopsida</taxon>
        <taxon>Liliopsida</taxon>
        <taxon>Poales</taxon>
        <taxon>Poaceae</taxon>
        <taxon>PACMAD clade</taxon>
        <taxon>Arundinoideae</taxon>
        <taxon>Arundineae</taxon>
        <taxon>Arundo</taxon>
    </lineage>
</organism>
<evidence type="ECO:0000313" key="2">
    <source>
        <dbReference type="EMBL" id="JAD16102.1"/>
    </source>
</evidence>
<reference evidence="2" key="2">
    <citation type="journal article" date="2015" name="Data Brief">
        <title>Shoot transcriptome of the giant reed, Arundo donax.</title>
        <authorList>
            <person name="Barrero R.A."/>
            <person name="Guerrero F.D."/>
            <person name="Moolhuijzen P."/>
            <person name="Goolsby J.A."/>
            <person name="Tidwell J."/>
            <person name="Bellgard S.E."/>
            <person name="Bellgard M.I."/>
        </authorList>
    </citation>
    <scope>NUCLEOTIDE SEQUENCE</scope>
    <source>
        <tissue evidence="2">Shoot tissue taken approximately 20 cm above the soil surface</tissue>
    </source>
</reference>
<feature type="region of interest" description="Disordered" evidence="1">
    <location>
        <begin position="1"/>
        <end position="32"/>
    </location>
</feature>